<protein>
    <submittedName>
        <fullName evidence="1">Uncharacterized protein</fullName>
    </submittedName>
</protein>
<proteinExistence type="predicted"/>
<dbReference type="AlphaFoldDB" id="A0A2P2QUB3"/>
<reference evidence="1" key="1">
    <citation type="submission" date="2018-02" db="EMBL/GenBank/DDBJ databases">
        <title>Rhizophora mucronata_Transcriptome.</title>
        <authorList>
            <person name="Meera S.P."/>
            <person name="Sreeshan A."/>
            <person name="Augustine A."/>
        </authorList>
    </citation>
    <scope>NUCLEOTIDE SEQUENCE</scope>
    <source>
        <tissue evidence="1">Leaf</tissue>
    </source>
</reference>
<dbReference type="EMBL" id="GGEC01090115">
    <property type="protein sequence ID" value="MBX70599.1"/>
    <property type="molecule type" value="Transcribed_RNA"/>
</dbReference>
<evidence type="ECO:0000313" key="1">
    <source>
        <dbReference type="EMBL" id="MBX70599.1"/>
    </source>
</evidence>
<organism evidence="1">
    <name type="scientific">Rhizophora mucronata</name>
    <name type="common">Asiatic mangrove</name>
    <dbReference type="NCBI Taxonomy" id="61149"/>
    <lineage>
        <taxon>Eukaryota</taxon>
        <taxon>Viridiplantae</taxon>
        <taxon>Streptophyta</taxon>
        <taxon>Embryophyta</taxon>
        <taxon>Tracheophyta</taxon>
        <taxon>Spermatophyta</taxon>
        <taxon>Magnoliopsida</taxon>
        <taxon>eudicotyledons</taxon>
        <taxon>Gunneridae</taxon>
        <taxon>Pentapetalae</taxon>
        <taxon>rosids</taxon>
        <taxon>fabids</taxon>
        <taxon>Malpighiales</taxon>
        <taxon>Rhizophoraceae</taxon>
        <taxon>Rhizophora</taxon>
    </lineage>
</organism>
<name>A0A2P2QUB3_RHIMU</name>
<accession>A0A2P2QUB3</accession>
<sequence length="67" mass="8179">MSFIVFLLTISRFKHYSRHMCHHIQLHQILCHLIHLQWTFICLFTIIFYNTESDENPTLFLVRITSE</sequence>